<evidence type="ECO:0000313" key="2">
    <source>
        <dbReference type="Proteomes" id="UP001589890"/>
    </source>
</evidence>
<dbReference type="Proteomes" id="UP001589890">
    <property type="component" value="Unassembled WGS sequence"/>
</dbReference>
<accession>A0ABV6QPH2</accession>
<sequence>MAELSSVGLPIGRTYAATFVDESPFTLLATNVAAAARPGQLPARLAVEAMEAGAVALPLLAPPAEGAGAAARAGLLGATSTAWIAGPAIRAALSTLRLRGIRQY</sequence>
<evidence type="ECO:0000313" key="1">
    <source>
        <dbReference type="EMBL" id="MFC0626073.1"/>
    </source>
</evidence>
<organism evidence="1 2">
    <name type="scientific">Kribbella deserti</name>
    <dbReference type="NCBI Taxonomy" id="1926257"/>
    <lineage>
        <taxon>Bacteria</taxon>
        <taxon>Bacillati</taxon>
        <taxon>Actinomycetota</taxon>
        <taxon>Actinomycetes</taxon>
        <taxon>Propionibacteriales</taxon>
        <taxon>Kribbellaceae</taxon>
        <taxon>Kribbella</taxon>
    </lineage>
</organism>
<dbReference type="EMBL" id="JBHLTC010000021">
    <property type="protein sequence ID" value="MFC0626073.1"/>
    <property type="molecule type" value="Genomic_DNA"/>
</dbReference>
<comment type="caution">
    <text evidence="1">The sequence shown here is derived from an EMBL/GenBank/DDBJ whole genome shotgun (WGS) entry which is preliminary data.</text>
</comment>
<gene>
    <name evidence="1" type="ORF">ACFFGN_18485</name>
</gene>
<reference evidence="1 2" key="1">
    <citation type="submission" date="2024-09" db="EMBL/GenBank/DDBJ databases">
        <authorList>
            <person name="Sun Q."/>
            <person name="Mori K."/>
        </authorList>
    </citation>
    <scope>NUCLEOTIDE SEQUENCE [LARGE SCALE GENOMIC DNA]</scope>
    <source>
        <strain evidence="1 2">CGMCC 1.15906</strain>
    </source>
</reference>
<proteinExistence type="predicted"/>
<protein>
    <submittedName>
        <fullName evidence="1">Uncharacterized protein</fullName>
    </submittedName>
</protein>
<dbReference type="RefSeq" id="WP_380049155.1">
    <property type="nucleotide sequence ID" value="NZ_JBHLTC010000021.1"/>
</dbReference>
<keyword evidence="2" id="KW-1185">Reference proteome</keyword>
<name>A0ABV6QPH2_9ACTN</name>